<evidence type="ECO:0000313" key="5">
    <source>
        <dbReference type="Proteomes" id="UP000319578"/>
    </source>
</evidence>
<feature type="compositionally biased region" description="Low complexity" evidence="1">
    <location>
        <begin position="89"/>
        <end position="100"/>
    </location>
</feature>
<feature type="compositionally biased region" description="Basic and acidic residues" evidence="1">
    <location>
        <begin position="103"/>
        <end position="114"/>
    </location>
</feature>
<evidence type="ECO:0000313" key="3">
    <source>
        <dbReference type="EMBL" id="KNB72752.1"/>
    </source>
</evidence>
<dbReference type="PATRIC" id="fig|54915.3.peg.1585"/>
<dbReference type="STRING" id="54915.ADS79_12985"/>
<gene>
    <name evidence="3" type="ORF">ADS79_12985</name>
    <name evidence="2" type="ORF">BRE01_39140</name>
</gene>
<protein>
    <submittedName>
        <fullName evidence="3">Uncharacterized protein</fullName>
    </submittedName>
</protein>
<sequence>MSLKTIELQVALPRTLEVTRIQEQQQQRTMHEQQSMINQRRELDEHLRQRPHDVDPTQKNQIREREQRKGKGGFEQSASSSEEEKEAGSGDSTSSASTISMRDPMRGRFIDISL</sequence>
<organism evidence="3 4">
    <name type="scientific">Brevibacillus reuszeri</name>
    <dbReference type="NCBI Taxonomy" id="54915"/>
    <lineage>
        <taxon>Bacteria</taxon>
        <taxon>Bacillati</taxon>
        <taxon>Bacillota</taxon>
        <taxon>Bacilli</taxon>
        <taxon>Bacillales</taxon>
        <taxon>Paenibacillaceae</taxon>
        <taxon>Brevibacillus</taxon>
    </lineage>
</organism>
<evidence type="ECO:0000313" key="4">
    <source>
        <dbReference type="Proteomes" id="UP000036834"/>
    </source>
</evidence>
<evidence type="ECO:0000256" key="1">
    <source>
        <dbReference type="SAM" id="MobiDB-lite"/>
    </source>
</evidence>
<reference evidence="2 5" key="3">
    <citation type="submission" date="2019-06" db="EMBL/GenBank/DDBJ databases">
        <title>Whole genome shotgun sequence of Brevibacillus reuszeri NBRC 15719.</title>
        <authorList>
            <person name="Hosoyama A."/>
            <person name="Uohara A."/>
            <person name="Ohji S."/>
            <person name="Ichikawa N."/>
        </authorList>
    </citation>
    <scope>NUCLEOTIDE SEQUENCE [LARGE SCALE GENOMIC DNA]</scope>
    <source>
        <strain evidence="2 5">NBRC 15719</strain>
    </source>
</reference>
<dbReference type="RefSeq" id="WP_049738797.1">
    <property type="nucleotide sequence ID" value="NZ_BJON01000015.1"/>
</dbReference>
<dbReference type="Proteomes" id="UP000319578">
    <property type="component" value="Unassembled WGS sequence"/>
</dbReference>
<proteinExistence type="predicted"/>
<accession>A0A0K9YVS7</accession>
<comment type="caution">
    <text evidence="3">The sequence shown here is derived from an EMBL/GenBank/DDBJ whole genome shotgun (WGS) entry which is preliminary data.</text>
</comment>
<dbReference type="AlphaFoldDB" id="A0A0K9YVS7"/>
<feature type="compositionally biased region" description="Low complexity" evidence="1">
    <location>
        <begin position="22"/>
        <end position="34"/>
    </location>
</feature>
<dbReference type="OrthoDB" id="2476294at2"/>
<name>A0A0K9YVS7_9BACL</name>
<evidence type="ECO:0000313" key="2">
    <source>
        <dbReference type="EMBL" id="GED70212.1"/>
    </source>
</evidence>
<dbReference type="EMBL" id="LGIQ01000007">
    <property type="protein sequence ID" value="KNB72752.1"/>
    <property type="molecule type" value="Genomic_DNA"/>
</dbReference>
<dbReference type="EMBL" id="BJON01000015">
    <property type="protein sequence ID" value="GED70212.1"/>
    <property type="molecule type" value="Genomic_DNA"/>
</dbReference>
<dbReference type="Proteomes" id="UP000036834">
    <property type="component" value="Unassembled WGS sequence"/>
</dbReference>
<reference evidence="3" key="2">
    <citation type="submission" date="2015-07" db="EMBL/GenBank/DDBJ databases">
        <title>MeaNS - Measles Nucleotide Surveillance Program.</title>
        <authorList>
            <person name="Tran T."/>
            <person name="Druce J."/>
        </authorList>
    </citation>
    <scope>NUCLEOTIDE SEQUENCE</scope>
    <source>
        <strain evidence="3">DSM 9887</strain>
    </source>
</reference>
<feature type="region of interest" description="Disordered" evidence="1">
    <location>
        <begin position="22"/>
        <end position="114"/>
    </location>
</feature>
<reference evidence="4" key="1">
    <citation type="submission" date="2015-07" db="EMBL/GenBank/DDBJ databases">
        <title>Genome sequencing project for genomic taxonomy and phylogenomics of Bacillus-like bacteria.</title>
        <authorList>
            <person name="Liu B."/>
            <person name="Wang J."/>
            <person name="Zhu Y."/>
            <person name="Liu G."/>
            <person name="Chen Q."/>
            <person name="Chen Z."/>
            <person name="Lan J."/>
            <person name="Che J."/>
            <person name="Ge C."/>
            <person name="Shi H."/>
            <person name="Pan Z."/>
            <person name="Liu X."/>
        </authorList>
    </citation>
    <scope>NUCLEOTIDE SEQUENCE [LARGE SCALE GENOMIC DNA]</scope>
    <source>
        <strain evidence="4">DSM 9887</strain>
    </source>
</reference>
<feature type="compositionally biased region" description="Basic and acidic residues" evidence="1">
    <location>
        <begin position="39"/>
        <end position="69"/>
    </location>
</feature>
<keyword evidence="5" id="KW-1185">Reference proteome</keyword>